<feature type="region of interest" description="Disordered" evidence="2">
    <location>
        <begin position="1"/>
        <end position="81"/>
    </location>
</feature>
<accession>A0A0K8V2H6</accession>
<name>A0A0K8V2H6_BACLA</name>
<reference evidence="3" key="1">
    <citation type="submission" date="2015-06" db="EMBL/GenBank/DDBJ databases">
        <authorList>
            <person name="Hoefler B.C."/>
            <person name="Straight P.D."/>
        </authorList>
    </citation>
    <scope>NUCLEOTIDE SEQUENCE</scope>
</reference>
<dbReference type="OrthoDB" id="8024175at2759"/>
<keyword evidence="1" id="KW-0175">Coiled coil</keyword>
<gene>
    <name evidence="3" type="ORF">c1_g1_i3</name>
</gene>
<feature type="coiled-coil region" evidence="1">
    <location>
        <begin position="172"/>
        <end position="237"/>
    </location>
</feature>
<evidence type="ECO:0000313" key="3">
    <source>
        <dbReference type="EMBL" id="JAI33132.1"/>
    </source>
</evidence>
<feature type="region of interest" description="Disordered" evidence="2">
    <location>
        <begin position="367"/>
        <end position="443"/>
    </location>
</feature>
<protein>
    <submittedName>
        <fullName evidence="3">Uncharacterized protein</fullName>
    </submittedName>
</protein>
<feature type="compositionally biased region" description="Low complexity" evidence="2">
    <location>
        <begin position="379"/>
        <end position="394"/>
    </location>
</feature>
<feature type="compositionally biased region" description="Low complexity" evidence="2">
    <location>
        <begin position="404"/>
        <end position="425"/>
    </location>
</feature>
<evidence type="ECO:0000256" key="1">
    <source>
        <dbReference type="SAM" id="Coils"/>
    </source>
</evidence>
<evidence type="ECO:0000256" key="2">
    <source>
        <dbReference type="SAM" id="MobiDB-lite"/>
    </source>
</evidence>
<feature type="compositionally biased region" description="Polar residues" evidence="2">
    <location>
        <begin position="367"/>
        <end position="378"/>
    </location>
</feature>
<feature type="compositionally biased region" description="Polar residues" evidence="2">
    <location>
        <begin position="433"/>
        <end position="443"/>
    </location>
</feature>
<feature type="compositionally biased region" description="Polar residues" evidence="2">
    <location>
        <begin position="59"/>
        <end position="68"/>
    </location>
</feature>
<feature type="compositionally biased region" description="Basic residues" evidence="2">
    <location>
        <begin position="8"/>
        <end position="23"/>
    </location>
</feature>
<dbReference type="AlphaFoldDB" id="A0A0K8V2H6"/>
<feature type="region of interest" description="Disordered" evidence="2">
    <location>
        <begin position="110"/>
        <end position="134"/>
    </location>
</feature>
<organism evidence="3">
    <name type="scientific">Bactrocera latifrons</name>
    <name type="common">Malaysian fruit fly</name>
    <name type="synonym">Chaetodacus latifrons</name>
    <dbReference type="NCBI Taxonomy" id="174628"/>
    <lineage>
        <taxon>Eukaryota</taxon>
        <taxon>Metazoa</taxon>
        <taxon>Ecdysozoa</taxon>
        <taxon>Arthropoda</taxon>
        <taxon>Hexapoda</taxon>
        <taxon>Insecta</taxon>
        <taxon>Pterygota</taxon>
        <taxon>Neoptera</taxon>
        <taxon>Endopterygota</taxon>
        <taxon>Diptera</taxon>
        <taxon>Brachycera</taxon>
        <taxon>Muscomorpha</taxon>
        <taxon>Tephritoidea</taxon>
        <taxon>Tephritidae</taxon>
        <taxon>Bactrocera</taxon>
        <taxon>Bactrocera</taxon>
    </lineage>
</organism>
<sequence>MRMDGTPRLKKRGALTLGRHHKRDASPNILQGKMRSSSIKSIDNNNDDNDEYKLLRTPKTPSISSLSSDGGIECTPPHKKFNLDDSVEYSPKCFDNSFSPGSLLSQTLSSNSPEVGWKWGRRSTDDPAETATPDSAYVADSSFTSAGSSSKDVISRLGRFRSDSNAQRLAYEMRKEEQRRKLEIQLRRAEKLRADELLKQRCAKLQEQLREAEKRRLQEREKKLEIQEQLQREAESKKLLEATAESESIAELAEINDIFANANDTLDDFFNDSDSDDLLLEATQQVESKIIEQTQKPEIKTTITSTTTTSVANDSVQTHNKVLNREKTSTIPNREEKRSSLYMKFLEDDTPDDWLFSLDDEILQATQQTKPRTSLQRHNSMPTNSTNTSMTSTTGGAGASKRNSTISSSALQTSSRTASSKVVSSPKIKRHSSSTALRPSTSGASGLQQLHEYHLVHCKRLLHRILRNQELKQRSCRYKSGGFR</sequence>
<dbReference type="EMBL" id="GDHF01019182">
    <property type="protein sequence ID" value="JAI33132.1"/>
    <property type="molecule type" value="Transcribed_RNA"/>
</dbReference>
<proteinExistence type="predicted"/>